<reference evidence="3 4" key="1">
    <citation type="journal article" date="2018" name="Int. J. Syst. Bacteriol.">
        <title>Oceaniradius stylonemae gen. nov., sp. nov., isolated from a red alga, Stylonema cornu-cervi.</title>
        <authorList>
            <person name="Jeong S."/>
        </authorList>
    </citation>
    <scope>NUCLEOTIDE SEQUENCE [LARGE SCALE GENOMIC DNA]</scope>
    <source>
        <strain evidence="3 4">StC1</strain>
    </source>
</reference>
<dbReference type="InterPro" id="IPR050237">
    <property type="entry name" value="ATP-dep_AMP-bd_enzyme"/>
</dbReference>
<evidence type="ECO:0000313" key="3">
    <source>
        <dbReference type="EMBL" id="RKF08232.1"/>
    </source>
</evidence>
<dbReference type="Gene3D" id="3.40.50.12780">
    <property type="entry name" value="N-terminal domain of ligase-like"/>
    <property type="match status" value="1"/>
</dbReference>
<dbReference type="Gene3D" id="3.30.300.30">
    <property type="match status" value="1"/>
</dbReference>
<name>A0A3A8AD37_9HYPH</name>
<protein>
    <submittedName>
        <fullName evidence="3">Long-chain fatty acid--CoA ligase</fullName>
    </submittedName>
</protein>
<dbReference type="Pfam" id="PF13193">
    <property type="entry name" value="AMP-binding_C"/>
    <property type="match status" value="1"/>
</dbReference>
<dbReference type="CDD" id="cd04433">
    <property type="entry name" value="AFD_class_I"/>
    <property type="match status" value="1"/>
</dbReference>
<dbReference type="AlphaFoldDB" id="A0A3A8AD37"/>
<proteinExistence type="predicted"/>
<dbReference type="PANTHER" id="PTHR43767:SF10">
    <property type="entry name" value="SURFACTIN SYNTHASE SUBUNIT 1"/>
    <property type="match status" value="1"/>
</dbReference>
<feature type="domain" description="AMP-binding enzyme C-terminal" evidence="2">
    <location>
        <begin position="480"/>
        <end position="555"/>
    </location>
</feature>
<dbReference type="PANTHER" id="PTHR43767">
    <property type="entry name" value="LONG-CHAIN-FATTY-ACID--COA LIGASE"/>
    <property type="match status" value="1"/>
</dbReference>
<keyword evidence="3" id="KW-0436">Ligase</keyword>
<dbReference type="Proteomes" id="UP000246132">
    <property type="component" value="Unassembled WGS sequence"/>
</dbReference>
<dbReference type="InterPro" id="IPR045851">
    <property type="entry name" value="AMP-bd_C_sf"/>
</dbReference>
<keyword evidence="4" id="KW-1185">Reference proteome</keyword>
<dbReference type="InterPro" id="IPR000873">
    <property type="entry name" value="AMP-dep_synth/lig_dom"/>
</dbReference>
<dbReference type="SUPFAM" id="SSF56801">
    <property type="entry name" value="Acetyl-CoA synthetase-like"/>
    <property type="match status" value="1"/>
</dbReference>
<dbReference type="InterPro" id="IPR025110">
    <property type="entry name" value="AMP-bd_C"/>
</dbReference>
<dbReference type="EMBL" id="QFWV02000002">
    <property type="protein sequence ID" value="RKF08232.1"/>
    <property type="molecule type" value="Genomic_DNA"/>
</dbReference>
<evidence type="ECO:0000313" key="4">
    <source>
        <dbReference type="Proteomes" id="UP000246132"/>
    </source>
</evidence>
<dbReference type="PROSITE" id="PS00455">
    <property type="entry name" value="AMP_BINDING"/>
    <property type="match status" value="1"/>
</dbReference>
<dbReference type="RefSeq" id="WP_120222620.1">
    <property type="nucleotide sequence ID" value="NZ_QFWV02000002.1"/>
</dbReference>
<dbReference type="GO" id="GO:0016877">
    <property type="term" value="F:ligase activity, forming carbon-sulfur bonds"/>
    <property type="evidence" value="ECO:0007669"/>
    <property type="project" value="UniProtKB-ARBA"/>
</dbReference>
<dbReference type="InterPro" id="IPR020845">
    <property type="entry name" value="AMP-binding_CS"/>
</dbReference>
<dbReference type="InterPro" id="IPR042099">
    <property type="entry name" value="ANL_N_sf"/>
</dbReference>
<comment type="caution">
    <text evidence="3">The sequence shown here is derived from an EMBL/GenBank/DDBJ whole genome shotgun (WGS) entry which is preliminary data.</text>
</comment>
<dbReference type="Pfam" id="PF00501">
    <property type="entry name" value="AMP-binding"/>
    <property type="match status" value="1"/>
</dbReference>
<accession>A0A3A8AD37</accession>
<evidence type="ECO:0000259" key="2">
    <source>
        <dbReference type="Pfam" id="PF13193"/>
    </source>
</evidence>
<dbReference type="OrthoDB" id="9803968at2"/>
<feature type="domain" description="AMP-dependent synthetase/ligase" evidence="1">
    <location>
        <begin position="86"/>
        <end position="427"/>
    </location>
</feature>
<sequence>MTASVTQRNSHTDDNAPAPRDLALDYWRALGAPRHRIARALHCDEADIAGSAPETAGLPVAVSAVPWAQRTANALIRKGLTRPPTEQLVFAAGEGALTAGDVAAIVGRVCAGLAARGAGKGTRIAVDATQRLESYLVTLAALLQGATVVRLGDTVGPKALRAMIEAAPAMLTFSDRLDVIGDRIEAGEGVPLDAFAEFAGACPDPSDDFWSALPTVTPDDAAFVGFTSGSTGAPKAMQTSHEAVFRSTEIAQRAFGFDASDIFCTPTDFTALSAFRSLVTLPFASGGRVVIPDAEARDNPIALALLCERYGVTQLTAVPGVLRAFAKAGARVTREELASVRTVFSGSGVLDFATADLLRERFSLPVVDYYGGREFATAAYSDPDTPHTMSAGGGFLRDCLAILVDDNRQPVAPGEVGEIVVHSDCMTLSPLASIETKGKWAGWHFTGDLGRFLPGGRLEIVGRQKDIIKTAEGTLVSPAEIEGALNALDWVAEACVFSWTDAHGIERIGAAMVGAPADIDAERTAKAAIHDALGPYKTPARILVLDELPRLGRGKPDKARLRQLLTQTEKALSP</sequence>
<gene>
    <name evidence="3" type="ORF">DEM25_002745</name>
</gene>
<evidence type="ECO:0000259" key="1">
    <source>
        <dbReference type="Pfam" id="PF00501"/>
    </source>
</evidence>
<organism evidence="3 4">
    <name type="scientific">Oceaniradius stylonematis</name>
    <dbReference type="NCBI Taxonomy" id="2184161"/>
    <lineage>
        <taxon>Bacteria</taxon>
        <taxon>Pseudomonadati</taxon>
        <taxon>Pseudomonadota</taxon>
        <taxon>Alphaproteobacteria</taxon>
        <taxon>Hyphomicrobiales</taxon>
        <taxon>Ahrensiaceae</taxon>
        <taxon>Oceaniradius</taxon>
    </lineage>
</organism>